<dbReference type="EMBL" id="JBHSMJ010000009">
    <property type="protein sequence ID" value="MFC5447719.1"/>
    <property type="molecule type" value="Genomic_DNA"/>
</dbReference>
<protein>
    <submittedName>
        <fullName evidence="2">DUF3973 domain-containing protein</fullName>
    </submittedName>
</protein>
<accession>A0ABW0K3A8</accession>
<dbReference type="RefSeq" id="WP_377524275.1">
    <property type="nucleotide sequence ID" value="NZ_JBHSMJ010000009.1"/>
</dbReference>
<reference evidence="3" key="1">
    <citation type="journal article" date="2019" name="Int. J. Syst. Evol. Microbiol.">
        <title>The Global Catalogue of Microorganisms (GCM) 10K type strain sequencing project: providing services to taxonomists for standard genome sequencing and annotation.</title>
        <authorList>
            <consortium name="The Broad Institute Genomics Platform"/>
            <consortium name="The Broad Institute Genome Sequencing Center for Infectious Disease"/>
            <person name="Wu L."/>
            <person name="Ma J."/>
        </authorList>
    </citation>
    <scope>NUCLEOTIDE SEQUENCE [LARGE SCALE GENOMIC DNA]</scope>
    <source>
        <strain evidence="3">KACC 11904</strain>
    </source>
</reference>
<comment type="caution">
    <text evidence="2">The sequence shown here is derived from an EMBL/GenBank/DDBJ whole genome shotgun (WGS) entry which is preliminary data.</text>
</comment>
<evidence type="ECO:0000259" key="1">
    <source>
        <dbReference type="Pfam" id="PF13119"/>
    </source>
</evidence>
<feature type="domain" description="DUF3973" evidence="1">
    <location>
        <begin position="4"/>
        <end position="36"/>
    </location>
</feature>
<dbReference type="InterPro" id="IPR025003">
    <property type="entry name" value="DUF3973"/>
</dbReference>
<dbReference type="Pfam" id="PF13119">
    <property type="entry name" value="DUF3973"/>
    <property type="match status" value="1"/>
</dbReference>
<gene>
    <name evidence="2" type="ORF">ACFPOG_05580</name>
</gene>
<proteinExistence type="predicted"/>
<keyword evidence="3" id="KW-1185">Reference proteome</keyword>
<sequence>MNSYYCIQCEKLHTRSYSVKEKVFLSGFHYVNSILFNVGVCNKYISAIKNEK</sequence>
<evidence type="ECO:0000313" key="2">
    <source>
        <dbReference type="EMBL" id="MFC5447719.1"/>
    </source>
</evidence>
<evidence type="ECO:0000313" key="3">
    <source>
        <dbReference type="Proteomes" id="UP001596044"/>
    </source>
</evidence>
<dbReference type="Proteomes" id="UP001596044">
    <property type="component" value="Unassembled WGS sequence"/>
</dbReference>
<organism evidence="2 3">
    <name type="scientific">Paenibacillus aestuarii</name>
    <dbReference type="NCBI Taxonomy" id="516965"/>
    <lineage>
        <taxon>Bacteria</taxon>
        <taxon>Bacillati</taxon>
        <taxon>Bacillota</taxon>
        <taxon>Bacilli</taxon>
        <taxon>Bacillales</taxon>
        <taxon>Paenibacillaceae</taxon>
        <taxon>Paenibacillus</taxon>
    </lineage>
</organism>
<name>A0ABW0K3A8_9BACL</name>